<comment type="caution">
    <text evidence="2">The sequence shown here is derived from an EMBL/GenBank/DDBJ whole genome shotgun (WGS) entry which is preliminary data.</text>
</comment>
<gene>
    <name evidence="2" type="ORF">GEV33_004435</name>
</gene>
<evidence type="ECO:0000256" key="1">
    <source>
        <dbReference type="SAM" id="MobiDB-lite"/>
    </source>
</evidence>
<protein>
    <submittedName>
        <fullName evidence="2">Uncharacterized protein</fullName>
    </submittedName>
</protein>
<name>A0A8J6HN78_TENMO</name>
<proteinExistence type="predicted"/>
<accession>A0A8J6HN78</accession>
<dbReference type="AlphaFoldDB" id="A0A8J6HN78"/>
<reference evidence="2" key="2">
    <citation type="submission" date="2021-08" db="EMBL/GenBank/DDBJ databases">
        <authorList>
            <person name="Eriksson T."/>
        </authorList>
    </citation>
    <scope>NUCLEOTIDE SEQUENCE</scope>
    <source>
        <strain evidence="2">Stoneville</strain>
        <tissue evidence="2">Whole head</tissue>
    </source>
</reference>
<organism evidence="2 3">
    <name type="scientific">Tenebrio molitor</name>
    <name type="common">Yellow mealworm beetle</name>
    <dbReference type="NCBI Taxonomy" id="7067"/>
    <lineage>
        <taxon>Eukaryota</taxon>
        <taxon>Metazoa</taxon>
        <taxon>Ecdysozoa</taxon>
        <taxon>Arthropoda</taxon>
        <taxon>Hexapoda</taxon>
        <taxon>Insecta</taxon>
        <taxon>Pterygota</taxon>
        <taxon>Neoptera</taxon>
        <taxon>Endopterygota</taxon>
        <taxon>Coleoptera</taxon>
        <taxon>Polyphaga</taxon>
        <taxon>Cucujiformia</taxon>
        <taxon>Tenebrionidae</taxon>
        <taxon>Tenebrio</taxon>
    </lineage>
</organism>
<evidence type="ECO:0000313" key="2">
    <source>
        <dbReference type="EMBL" id="KAH0818356.1"/>
    </source>
</evidence>
<dbReference type="Proteomes" id="UP000719412">
    <property type="component" value="Unassembled WGS sequence"/>
</dbReference>
<sequence length="641" mass="71545">MSSGINPLLSPTGNWIARYICICILVTEGWWALMEGPRNCWKLDDFEGGEFAVWGIHYLSSNCTIAGLHVFGSEDAIVSGDGFAPQVKFLKGARQGLDKTQISRIVSSAGGEGPSFDSQAHKSSSRICISSFFTVKELIFRRVNIYLFVLALGNCRQSAPPIANLNSIATHFRTCPVISKNGIGQRKPHAGSCVRVSCKLYYAKWFSPSPSMIVVDFHDYFWCGSACHRPTSARGGVWEVIFKHEREVAIWYTLLQSGMLWKNASKINAQNIKHFSGVDSLQKCSLPSLQENGAPSDGQPSRPQQKLIDPLFRCNQDLGVSVGIVINVNGCIRQTIEQDASPYRRYTSNLGWRLAGAQEEQHVCNGSERRWVDDGINIQSCSRVPSAAPLKYDSITLWDKMNRIHHFDVFVRFGCCDPKGEGEPQPPLYYRSSETSADFVDFHSRLRKPKPCPLNRTPTGTIQTVEDLGSDTGIPSHRQRKAPLQPCPKKGFLCPLHKSRRLIRAVDIDSRNKGGGVAVNYRARGIVRPVLRTGIDERALSPTSITASINAPLPTGDPKTLAVLHIRVYKGPINNRRLRCTERWHCGRRLGSPVLEPRDRADNAISHRTRKKKSRWAWGRNYDISEKAVGVLKQAEEDFCS</sequence>
<dbReference type="EMBL" id="JABDTM020017836">
    <property type="protein sequence ID" value="KAH0818356.1"/>
    <property type="molecule type" value="Genomic_DNA"/>
</dbReference>
<keyword evidence="3" id="KW-1185">Reference proteome</keyword>
<evidence type="ECO:0000313" key="3">
    <source>
        <dbReference type="Proteomes" id="UP000719412"/>
    </source>
</evidence>
<feature type="region of interest" description="Disordered" evidence="1">
    <location>
        <begin position="450"/>
        <end position="483"/>
    </location>
</feature>
<reference evidence="2" key="1">
    <citation type="journal article" date="2020" name="J Insects Food Feed">
        <title>The yellow mealworm (Tenebrio molitor) genome: a resource for the emerging insects as food and feed industry.</title>
        <authorList>
            <person name="Eriksson T."/>
            <person name="Andere A."/>
            <person name="Kelstrup H."/>
            <person name="Emery V."/>
            <person name="Picard C."/>
        </authorList>
    </citation>
    <scope>NUCLEOTIDE SEQUENCE</scope>
    <source>
        <strain evidence="2">Stoneville</strain>
        <tissue evidence="2">Whole head</tissue>
    </source>
</reference>